<dbReference type="PROSITE" id="PS51187">
    <property type="entry name" value="AUTOINDUCER_SYNTH_2"/>
    <property type="match status" value="1"/>
</dbReference>
<dbReference type="AlphaFoldDB" id="A0A1L6J883"/>
<dbReference type="Pfam" id="PF00765">
    <property type="entry name" value="Autoind_synth"/>
    <property type="match status" value="1"/>
</dbReference>
<organism evidence="7 9">
    <name type="scientific">Sphingomonas koreensis</name>
    <dbReference type="NCBI Taxonomy" id="93064"/>
    <lineage>
        <taxon>Bacteria</taxon>
        <taxon>Pseudomonadati</taxon>
        <taxon>Pseudomonadota</taxon>
        <taxon>Alphaproteobacteria</taxon>
        <taxon>Sphingomonadales</taxon>
        <taxon>Sphingomonadaceae</taxon>
        <taxon>Sphingomonas</taxon>
    </lineage>
</organism>
<name>A0A1L6J883_9SPHN</name>
<dbReference type="EMBL" id="CP018820">
    <property type="protein sequence ID" value="APR52115.1"/>
    <property type="molecule type" value="Genomic_DNA"/>
</dbReference>
<dbReference type="RefSeq" id="WP_075151029.1">
    <property type="nucleotide sequence ID" value="NZ_CP018820.1"/>
</dbReference>
<dbReference type="SUPFAM" id="SSF55729">
    <property type="entry name" value="Acyl-CoA N-acyltransferases (Nat)"/>
    <property type="match status" value="1"/>
</dbReference>
<accession>A0A1L6J883</accession>
<dbReference type="OrthoDB" id="6169313at2"/>
<dbReference type="EMBL" id="QQWO01000008">
    <property type="protein sequence ID" value="RSV03035.1"/>
    <property type="molecule type" value="Genomic_DNA"/>
</dbReference>
<proteinExistence type="inferred from homology"/>
<dbReference type="PANTHER" id="PTHR39322">
    <property type="entry name" value="ACYL-HOMOSERINE-LACTONE SYNTHASE"/>
    <property type="match status" value="1"/>
</dbReference>
<dbReference type="Proteomes" id="UP000286681">
    <property type="component" value="Unassembled WGS sequence"/>
</dbReference>
<dbReference type="PANTHER" id="PTHR39322:SF1">
    <property type="entry name" value="ISOVALERYL-HOMOSERINE LACTONE SYNTHASE"/>
    <property type="match status" value="1"/>
</dbReference>
<dbReference type="GO" id="GO:0061579">
    <property type="term" value="F:N-acyl homoserine lactone synthase activity"/>
    <property type="evidence" value="ECO:0007669"/>
    <property type="project" value="UniProtKB-UniRule"/>
</dbReference>
<comment type="catalytic activity">
    <reaction evidence="6">
        <text>a fatty acyl-[ACP] + S-adenosyl-L-methionine = an N-acyl-L-homoserine lactone + S-methyl-5'-thioadenosine + holo-[ACP] + H(+)</text>
        <dbReference type="Rhea" id="RHEA:10096"/>
        <dbReference type="Rhea" id="RHEA-COMP:9685"/>
        <dbReference type="Rhea" id="RHEA-COMP:14125"/>
        <dbReference type="ChEBI" id="CHEBI:15378"/>
        <dbReference type="ChEBI" id="CHEBI:17509"/>
        <dbReference type="ChEBI" id="CHEBI:55474"/>
        <dbReference type="ChEBI" id="CHEBI:59789"/>
        <dbReference type="ChEBI" id="CHEBI:64479"/>
        <dbReference type="ChEBI" id="CHEBI:138651"/>
        <dbReference type="EC" id="2.3.1.184"/>
    </reaction>
</comment>
<protein>
    <recommendedName>
        <fullName evidence="6">Acyl-homoserine-lactone synthase</fullName>
        <ecNumber evidence="6">2.3.1.184</ecNumber>
    </recommendedName>
    <alternativeName>
        <fullName evidence="6">Autoinducer synthesis protein</fullName>
    </alternativeName>
</protein>
<reference evidence="9" key="2">
    <citation type="submission" date="2016-12" db="EMBL/GenBank/DDBJ databases">
        <title>Whole genome sequencing of Sphingomonas sp. ABOJV.</title>
        <authorList>
            <person name="Conlan S."/>
            <person name="Thomas P.J."/>
            <person name="Mullikin J."/>
            <person name="Palmore T.N."/>
            <person name="Frank K.M."/>
            <person name="Segre J.A."/>
        </authorList>
    </citation>
    <scope>NUCLEOTIDE SEQUENCE [LARGE SCALE GENOMIC DNA]</scope>
    <source>
        <strain evidence="9">ABOJV</strain>
    </source>
</reference>
<dbReference type="Gene3D" id="3.40.630.30">
    <property type="match status" value="1"/>
</dbReference>
<dbReference type="InterPro" id="IPR001690">
    <property type="entry name" value="Autoind_synthase"/>
</dbReference>
<evidence type="ECO:0000313" key="8">
    <source>
        <dbReference type="EMBL" id="RSV03035.1"/>
    </source>
</evidence>
<keyword evidence="3 6" id="KW-0949">S-adenosyl-L-methionine</keyword>
<sequence>MILTIENYPESAHTLALETMFADRKAQFVDFFAWDVPVVDGRYEIDQFDTAAAVYILALGPDGRHEASLRMLPSWLPHLLGDIFPHLCIGGAPVGPRIWESTRLCLPSRHGTARRRELRNELISAMADFALARGIDEITGVIPDGFRREVLAMGWRAEPLGPAVRMEGGPIGAFRIAVTPDMRERLAWTGTWAGPLEMAA</sequence>
<evidence type="ECO:0000256" key="1">
    <source>
        <dbReference type="ARBA" id="ARBA00022654"/>
    </source>
</evidence>
<reference evidence="7" key="1">
    <citation type="submission" date="2016-12" db="EMBL/GenBank/DDBJ databases">
        <title>Whole genome sequencing of Sphingomonas koreensis.</title>
        <authorList>
            <person name="Conlan S."/>
            <person name="Thomas P.J."/>
            <person name="Mullikin J."/>
            <person name="Palmore T.N."/>
            <person name="Frank K.M."/>
            <person name="Segre J.A."/>
        </authorList>
    </citation>
    <scope>NUCLEOTIDE SEQUENCE</scope>
    <source>
        <strain evidence="7">ABOJV</strain>
    </source>
</reference>
<dbReference type="InterPro" id="IPR016181">
    <property type="entry name" value="Acyl_CoA_acyltransferase"/>
</dbReference>
<dbReference type="PRINTS" id="PR01549">
    <property type="entry name" value="AUTOINDCRSYN"/>
</dbReference>
<reference evidence="8 10" key="3">
    <citation type="submission" date="2018-07" db="EMBL/GenBank/DDBJ databases">
        <title>Genomic and Epidemiologic Investigation of an Indolent Hospital Outbreak.</title>
        <authorList>
            <person name="Johnson R.C."/>
            <person name="Deming C."/>
            <person name="Conlan S."/>
            <person name="Zellmer C.J."/>
            <person name="Michelin A.V."/>
            <person name="Lee-Lin S."/>
            <person name="Thomas P.J."/>
            <person name="Park M."/>
            <person name="Weingarten R.A."/>
            <person name="Less J."/>
            <person name="Dekker J.P."/>
            <person name="Frank K.M."/>
            <person name="Musser K.A."/>
            <person name="Mcquiston J.R."/>
            <person name="Henderson D.K."/>
            <person name="Lau A.F."/>
            <person name="Palmore T.N."/>
            <person name="Segre J.A."/>
        </authorList>
    </citation>
    <scope>NUCLEOTIDE SEQUENCE [LARGE SCALE GENOMIC DNA]</scope>
    <source>
        <strain evidence="8 10">SK-NIH.Env10_0317</strain>
    </source>
</reference>
<evidence type="ECO:0000256" key="5">
    <source>
        <dbReference type="PROSITE-ProRule" id="PRU00533"/>
    </source>
</evidence>
<keyword evidence="9" id="KW-1185">Reference proteome</keyword>
<evidence type="ECO:0000313" key="10">
    <source>
        <dbReference type="Proteomes" id="UP000286681"/>
    </source>
</evidence>
<evidence type="ECO:0000313" key="7">
    <source>
        <dbReference type="EMBL" id="APR52115.1"/>
    </source>
</evidence>
<evidence type="ECO:0000256" key="3">
    <source>
        <dbReference type="ARBA" id="ARBA00022691"/>
    </source>
</evidence>
<keyword evidence="1 5" id="KW-0673">Quorum sensing</keyword>
<dbReference type="Proteomes" id="UP000185161">
    <property type="component" value="Chromosome"/>
</dbReference>
<dbReference type="STRING" id="93064.BRX40_06420"/>
<evidence type="ECO:0000256" key="6">
    <source>
        <dbReference type="RuleBase" id="RU361135"/>
    </source>
</evidence>
<gene>
    <name evidence="7" type="ORF">BRX40_06420</name>
    <name evidence="8" type="ORF">CA257_11130</name>
</gene>
<evidence type="ECO:0000256" key="4">
    <source>
        <dbReference type="ARBA" id="ARBA00022929"/>
    </source>
</evidence>
<dbReference type="KEGG" id="skr:BRX40_06420"/>
<dbReference type="GO" id="GO:0007165">
    <property type="term" value="P:signal transduction"/>
    <property type="evidence" value="ECO:0007669"/>
    <property type="project" value="TreeGrafter"/>
</dbReference>
<keyword evidence="2 6" id="KW-0808">Transferase</keyword>
<dbReference type="EC" id="2.3.1.184" evidence="6"/>
<keyword evidence="4 5" id="KW-0071">Autoinducer synthesis</keyword>
<evidence type="ECO:0000313" key="9">
    <source>
        <dbReference type="Proteomes" id="UP000185161"/>
    </source>
</evidence>
<evidence type="ECO:0000256" key="2">
    <source>
        <dbReference type="ARBA" id="ARBA00022679"/>
    </source>
</evidence>
<dbReference type="GeneID" id="44132185"/>
<dbReference type="GO" id="GO:0009372">
    <property type="term" value="P:quorum sensing"/>
    <property type="evidence" value="ECO:0007669"/>
    <property type="project" value="UniProtKB-UniRule"/>
</dbReference>
<comment type="similarity">
    <text evidence="5 6">Belongs to the autoinducer synthase family.</text>
</comment>